<proteinExistence type="predicted"/>
<evidence type="ECO:0000313" key="2">
    <source>
        <dbReference type="EMBL" id="GMI43140.1"/>
    </source>
</evidence>
<organism evidence="2 3">
    <name type="scientific">Triparma columacea</name>
    <dbReference type="NCBI Taxonomy" id="722753"/>
    <lineage>
        <taxon>Eukaryota</taxon>
        <taxon>Sar</taxon>
        <taxon>Stramenopiles</taxon>
        <taxon>Ochrophyta</taxon>
        <taxon>Bolidophyceae</taxon>
        <taxon>Parmales</taxon>
        <taxon>Triparmaceae</taxon>
        <taxon>Triparma</taxon>
    </lineage>
</organism>
<dbReference type="Proteomes" id="UP001165065">
    <property type="component" value="Unassembled WGS sequence"/>
</dbReference>
<dbReference type="AlphaFoldDB" id="A0A9W7GDM1"/>
<reference evidence="3" key="1">
    <citation type="journal article" date="2023" name="Commun. Biol.">
        <title>Genome analysis of Parmales, the sister group of diatoms, reveals the evolutionary specialization of diatoms from phago-mixotrophs to photoautotrophs.</title>
        <authorList>
            <person name="Ban H."/>
            <person name="Sato S."/>
            <person name="Yoshikawa S."/>
            <person name="Yamada K."/>
            <person name="Nakamura Y."/>
            <person name="Ichinomiya M."/>
            <person name="Sato N."/>
            <person name="Blanc-Mathieu R."/>
            <person name="Endo H."/>
            <person name="Kuwata A."/>
            <person name="Ogata H."/>
        </authorList>
    </citation>
    <scope>NUCLEOTIDE SEQUENCE [LARGE SCALE GENOMIC DNA]</scope>
</reference>
<comment type="caution">
    <text evidence="2">The sequence shown here is derived from an EMBL/GenBank/DDBJ whole genome shotgun (WGS) entry which is preliminary data.</text>
</comment>
<dbReference type="EMBL" id="BRYA01000188">
    <property type="protein sequence ID" value="GMI43140.1"/>
    <property type="molecule type" value="Genomic_DNA"/>
</dbReference>
<protein>
    <submittedName>
        <fullName evidence="2">Uncharacterized protein</fullName>
    </submittedName>
</protein>
<sequence>MGLFGRLLGKKKKPDQGDPAAEGEIDDDNGKKYSLSERQTWSLYIGEEKLNVRRSVVNLRGEEVFYIPNIDRTDLDEDRNFDNLFTKIEGVLKKALLPPEHYKMQYELPQSPLKMNIDMGSHDQVMTAFDKFADQGRKNFKKLRFRLMPKKKGADMFRLDKPKTVKMRLDNRNNINSYLAQDFIRGRIELNAYSKIMGSKLGEAKALMATHLAKTVKEEFADHQYLTKQKEKSKKRLSPEERYDRGEIMIEEFEDLKFPELKEKRLKELATYPLEEKLEKCVICNQEGVAAIKCLECHHKACKGCVYREFTTHEQKRPFLLLHSVFCCKQGMPLRGYLPPFKKIHEGQYSRHPNFHK</sequence>
<feature type="region of interest" description="Disordered" evidence="1">
    <location>
        <begin position="1"/>
        <end position="31"/>
    </location>
</feature>
<dbReference type="OrthoDB" id="199490at2759"/>
<gene>
    <name evidence="2" type="ORF">TrCOL_g9088</name>
</gene>
<name>A0A9W7GDM1_9STRA</name>
<keyword evidence="3" id="KW-1185">Reference proteome</keyword>
<accession>A0A9W7GDM1</accession>
<evidence type="ECO:0000256" key="1">
    <source>
        <dbReference type="SAM" id="MobiDB-lite"/>
    </source>
</evidence>
<evidence type="ECO:0000313" key="3">
    <source>
        <dbReference type="Proteomes" id="UP001165065"/>
    </source>
</evidence>